<gene>
    <name evidence="3" type="ORF">DILT_LOCUS5059</name>
</gene>
<evidence type="ECO:0000313" key="3">
    <source>
        <dbReference type="EMBL" id="VDN09228.1"/>
    </source>
</evidence>
<dbReference type="CDD" id="cd00157">
    <property type="entry name" value="Rho"/>
    <property type="match status" value="1"/>
</dbReference>
<reference evidence="3 4" key="1">
    <citation type="submission" date="2018-11" db="EMBL/GenBank/DDBJ databases">
        <authorList>
            <consortium name="Pathogen Informatics"/>
        </authorList>
    </citation>
    <scope>NUCLEOTIDE SEQUENCE [LARGE SCALE GENOMIC DNA]</scope>
</reference>
<dbReference type="Pfam" id="PF00071">
    <property type="entry name" value="Ras"/>
    <property type="match status" value="1"/>
</dbReference>
<keyword evidence="2" id="KW-0342">GTP-binding</keyword>
<dbReference type="PRINTS" id="PR00449">
    <property type="entry name" value="RASTRNSFRMNG"/>
</dbReference>
<dbReference type="Proteomes" id="UP000281553">
    <property type="component" value="Unassembled WGS sequence"/>
</dbReference>
<evidence type="ECO:0000256" key="1">
    <source>
        <dbReference type="ARBA" id="ARBA00022741"/>
    </source>
</evidence>
<dbReference type="AlphaFoldDB" id="A0A3P7LH83"/>
<dbReference type="SUPFAM" id="SSF52540">
    <property type="entry name" value="P-loop containing nucleoside triphosphate hydrolases"/>
    <property type="match status" value="1"/>
</dbReference>
<protein>
    <submittedName>
        <fullName evidence="3">Uncharacterized protein</fullName>
    </submittedName>
</protein>
<dbReference type="SMART" id="SM00175">
    <property type="entry name" value="RAB"/>
    <property type="match status" value="1"/>
</dbReference>
<evidence type="ECO:0000256" key="2">
    <source>
        <dbReference type="ARBA" id="ARBA00023134"/>
    </source>
</evidence>
<dbReference type="InterPro" id="IPR003578">
    <property type="entry name" value="Small_GTPase_Rho"/>
</dbReference>
<proteinExistence type="predicted"/>
<dbReference type="GO" id="GO:0007264">
    <property type="term" value="P:small GTPase-mediated signal transduction"/>
    <property type="evidence" value="ECO:0007669"/>
    <property type="project" value="InterPro"/>
</dbReference>
<dbReference type="GO" id="GO:0005525">
    <property type="term" value="F:GTP binding"/>
    <property type="evidence" value="ECO:0007669"/>
    <property type="project" value="UniProtKB-KW"/>
</dbReference>
<dbReference type="PROSITE" id="PS51421">
    <property type="entry name" value="RAS"/>
    <property type="match status" value="1"/>
</dbReference>
<dbReference type="InterPro" id="IPR027417">
    <property type="entry name" value="P-loop_NTPase"/>
</dbReference>
<dbReference type="PANTHER" id="PTHR24072">
    <property type="entry name" value="RHO FAMILY GTPASE"/>
    <property type="match status" value="1"/>
</dbReference>
<dbReference type="SMART" id="SM00174">
    <property type="entry name" value="RHO"/>
    <property type="match status" value="1"/>
</dbReference>
<keyword evidence="4" id="KW-1185">Reference proteome</keyword>
<dbReference type="EMBL" id="UYRU01046654">
    <property type="protein sequence ID" value="VDN09228.1"/>
    <property type="molecule type" value="Genomic_DNA"/>
</dbReference>
<organism evidence="3 4">
    <name type="scientific">Dibothriocephalus latus</name>
    <name type="common">Fish tapeworm</name>
    <name type="synonym">Diphyllobothrium latum</name>
    <dbReference type="NCBI Taxonomy" id="60516"/>
    <lineage>
        <taxon>Eukaryota</taxon>
        <taxon>Metazoa</taxon>
        <taxon>Spiralia</taxon>
        <taxon>Lophotrochozoa</taxon>
        <taxon>Platyhelminthes</taxon>
        <taxon>Cestoda</taxon>
        <taxon>Eucestoda</taxon>
        <taxon>Diphyllobothriidea</taxon>
        <taxon>Diphyllobothriidae</taxon>
        <taxon>Dibothriocephalus</taxon>
    </lineage>
</organism>
<keyword evidence="1" id="KW-0547">Nucleotide-binding</keyword>
<dbReference type="InterPro" id="IPR005225">
    <property type="entry name" value="Small_GTP-bd"/>
</dbReference>
<dbReference type="PROSITE" id="PS51420">
    <property type="entry name" value="RHO"/>
    <property type="match status" value="1"/>
</dbReference>
<sequence>MTSTSVHVMVVGDAAVGKTTLLHCYASKGFTNPYIVPVFDEYPIEVHSKEAGEKLINLYLTDARALDRHQTLRLHSYRRRDIFLICFSIADKKSLRSAKNVWFKEIKQHMPGTPVILVGTKSDLRKATGGGQTQLRLVPTRKAKEKAKFMGAEAYIECSGWLLFRFDDCFFLKSRLAYTQSNVESLFQLAVDVVLAKKEAEKAAEEKASEEKPKRKWSCV</sequence>
<name>A0A3P7LH83_DIBLA</name>
<accession>A0A3P7LH83</accession>
<dbReference type="InterPro" id="IPR001806">
    <property type="entry name" value="Small_GTPase"/>
</dbReference>
<dbReference type="PROSITE" id="PS51419">
    <property type="entry name" value="RAB"/>
    <property type="match status" value="1"/>
</dbReference>
<dbReference type="Gene3D" id="3.40.50.300">
    <property type="entry name" value="P-loop containing nucleotide triphosphate hydrolases"/>
    <property type="match status" value="1"/>
</dbReference>
<dbReference type="OrthoDB" id="8830751at2759"/>
<dbReference type="NCBIfam" id="TIGR00231">
    <property type="entry name" value="small_GTP"/>
    <property type="match status" value="1"/>
</dbReference>
<dbReference type="GO" id="GO:0003924">
    <property type="term" value="F:GTPase activity"/>
    <property type="evidence" value="ECO:0007669"/>
    <property type="project" value="InterPro"/>
</dbReference>
<evidence type="ECO:0000313" key="4">
    <source>
        <dbReference type="Proteomes" id="UP000281553"/>
    </source>
</evidence>
<dbReference type="SMART" id="SM00173">
    <property type="entry name" value="RAS"/>
    <property type="match status" value="1"/>
</dbReference>